<evidence type="ECO:0000256" key="2">
    <source>
        <dbReference type="ARBA" id="ARBA00022649"/>
    </source>
</evidence>
<protein>
    <submittedName>
        <fullName evidence="3">Type II toxin-antitoxin system RelE/ParE family toxin</fullName>
    </submittedName>
</protein>
<gene>
    <name evidence="3" type="ORF">O0R41_14560</name>
</gene>
<dbReference type="RefSeq" id="WP_317517473.1">
    <property type="nucleotide sequence ID" value="NZ_JAPTHD010000006.1"/>
</dbReference>
<organism evidence="3 4">
    <name type="scientific">Sphingobium naphthae</name>
    <dbReference type="NCBI Taxonomy" id="1886786"/>
    <lineage>
        <taxon>Bacteria</taxon>
        <taxon>Pseudomonadati</taxon>
        <taxon>Pseudomonadota</taxon>
        <taxon>Alphaproteobacteria</taxon>
        <taxon>Sphingomonadales</taxon>
        <taxon>Sphingomonadaceae</taxon>
        <taxon>Sphingobium</taxon>
    </lineage>
</organism>
<sequence>MGKPVTPRAQARTDVENIVDHYLRDAGADVALRFVAALEVAYGAIAARPGAGSPRFAHELGLPGLRSRAVGRFPHLIFYVEQPDHVDVWRVLHARRDMAEWLAQD</sequence>
<dbReference type="Gene3D" id="3.30.2310.20">
    <property type="entry name" value="RelE-like"/>
    <property type="match status" value="1"/>
</dbReference>
<dbReference type="Proteomes" id="UP001185984">
    <property type="component" value="Unassembled WGS sequence"/>
</dbReference>
<dbReference type="InterPro" id="IPR035093">
    <property type="entry name" value="RelE/ParE_toxin_dom_sf"/>
</dbReference>
<dbReference type="InterPro" id="IPR007712">
    <property type="entry name" value="RelE/ParE_toxin"/>
</dbReference>
<evidence type="ECO:0000313" key="3">
    <source>
        <dbReference type="EMBL" id="MDV5824825.1"/>
    </source>
</evidence>
<accession>A0ABU3ZZA7</accession>
<comment type="caution">
    <text evidence="3">The sequence shown here is derived from an EMBL/GenBank/DDBJ whole genome shotgun (WGS) entry which is preliminary data.</text>
</comment>
<proteinExistence type="inferred from homology"/>
<dbReference type="InterPro" id="IPR051803">
    <property type="entry name" value="TA_system_RelE-like_toxin"/>
</dbReference>
<reference evidence="4" key="1">
    <citation type="journal article" date="2022" name="J Environ Chem Eng">
        <title>Biodegradation of petroleum oil using a constructed nonpathogenic and heavy metal-tolerant bacterial consortium isolated from marine sponges.</title>
        <authorList>
            <person name="Dechsakulwatana C."/>
            <person name="Rungsihiranrut A."/>
            <person name="Muangchinda C."/>
            <person name="Ningthoujam R."/>
            <person name="Klankeo P."/>
            <person name="Pinyakong O."/>
        </authorList>
    </citation>
    <scope>NUCLEOTIDE SEQUENCE [LARGE SCALE GENOMIC DNA]</scope>
    <source>
        <strain evidence="4">MO2-4</strain>
    </source>
</reference>
<evidence type="ECO:0000256" key="1">
    <source>
        <dbReference type="ARBA" id="ARBA00006226"/>
    </source>
</evidence>
<dbReference type="PANTHER" id="PTHR33755:SF8">
    <property type="entry name" value="TOXIN PARE2"/>
    <property type="match status" value="1"/>
</dbReference>
<dbReference type="PANTHER" id="PTHR33755">
    <property type="entry name" value="TOXIN PARE1-RELATED"/>
    <property type="match status" value="1"/>
</dbReference>
<evidence type="ECO:0000313" key="4">
    <source>
        <dbReference type="Proteomes" id="UP001185984"/>
    </source>
</evidence>
<keyword evidence="2" id="KW-1277">Toxin-antitoxin system</keyword>
<dbReference type="EMBL" id="JAPTHD010000006">
    <property type="protein sequence ID" value="MDV5824825.1"/>
    <property type="molecule type" value="Genomic_DNA"/>
</dbReference>
<keyword evidence="4" id="KW-1185">Reference proteome</keyword>
<name>A0ABU3ZZA7_9SPHN</name>
<dbReference type="Pfam" id="PF05016">
    <property type="entry name" value="ParE_toxin"/>
    <property type="match status" value="1"/>
</dbReference>
<comment type="similarity">
    <text evidence="1">Belongs to the RelE toxin family.</text>
</comment>